<dbReference type="OrthoDB" id="2016285at2759"/>
<dbReference type="SUPFAM" id="SSF53335">
    <property type="entry name" value="S-adenosyl-L-methionine-dependent methyltransferases"/>
    <property type="match status" value="1"/>
</dbReference>
<evidence type="ECO:0000313" key="1">
    <source>
        <dbReference type="EMBL" id="KIH60074.1"/>
    </source>
</evidence>
<proteinExistence type="predicted"/>
<evidence type="ECO:0000313" key="2">
    <source>
        <dbReference type="Proteomes" id="UP000054047"/>
    </source>
</evidence>
<accession>A0A0C2GM77</accession>
<dbReference type="Proteomes" id="UP000054047">
    <property type="component" value="Unassembled WGS sequence"/>
</dbReference>
<protein>
    <submittedName>
        <fullName evidence="1">Uncharacterized protein</fullName>
    </submittedName>
</protein>
<reference evidence="1 2" key="1">
    <citation type="submission" date="2013-12" db="EMBL/GenBank/DDBJ databases">
        <title>Draft genome of the parsitic nematode Ancylostoma duodenale.</title>
        <authorList>
            <person name="Mitreva M."/>
        </authorList>
    </citation>
    <scope>NUCLEOTIDE SEQUENCE [LARGE SCALE GENOMIC DNA]</scope>
    <source>
        <strain evidence="1 2">Zhejiang</strain>
    </source>
</reference>
<sequence length="95" mass="10288">MFYCDGVELSHDSDAAVLSIGLGGGVMNITVLEISAQIANVASKWFNLKLDDHHSLIITDGVEFVKEQAERGWKYGVYGTAPCYSAYAAKVELTS</sequence>
<name>A0A0C2GM77_9BILA</name>
<gene>
    <name evidence="1" type="ORF">ANCDUO_09681</name>
</gene>
<dbReference type="AlphaFoldDB" id="A0A0C2GM77"/>
<organism evidence="1 2">
    <name type="scientific">Ancylostoma duodenale</name>
    <dbReference type="NCBI Taxonomy" id="51022"/>
    <lineage>
        <taxon>Eukaryota</taxon>
        <taxon>Metazoa</taxon>
        <taxon>Ecdysozoa</taxon>
        <taxon>Nematoda</taxon>
        <taxon>Chromadorea</taxon>
        <taxon>Rhabditida</taxon>
        <taxon>Rhabditina</taxon>
        <taxon>Rhabditomorpha</taxon>
        <taxon>Strongyloidea</taxon>
        <taxon>Ancylostomatidae</taxon>
        <taxon>Ancylostomatinae</taxon>
        <taxon>Ancylostoma</taxon>
    </lineage>
</organism>
<dbReference type="EMBL" id="KN731304">
    <property type="protein sequence ID" value="KIH60074.1"/>
    <property type="molecule type" value="Genomic_DNA"/>
</dbReference>
<dbReference type="InterPro" id="IPR029063">
    <property type="entry name" value="SAM-dependent_MTases_sf"/>
</dbReference>
<dbReference type="Gene3D" id="3.40.50.150">
    <property type="entry name" value="Vaccinia Virus protein VP39"/>
    <property type="match status" value="1"/>
</dbReference>
<keyword evidence="2" id="KW-1185">Reference proteome</keyword>